<dbReference type="SMART" id="SM00179">
    <property type="entry name" value="EGF_CA"/>
    <property type="match status" value="1"/>
</dbReference>
<dbReference type="Proteomes" id="UP000050794">
    <property type="component" value="Unassembled WGS sequence"/>
</dbReference>
<keyword evidence="16" id="KW-1185">Reference proteome</keyword>
<dbReference type="GO" id="GO:0042562">
    <property type="term" value="F:hormone binding"/>
    <property type="evidence" value="ECO:0007669"/>
    <property type="project" value="TreeGrafter"/>
</dbReference>
<evidence type="ECO:0000259" key="13">
    <source>
        <dbReference type="SMART" id="SM00179"/>
    </source>
</evidence>
<dbReference type="GO" id="GO:0012505">
    <property type="term" value="C:endomembrane system"/>
    <property type="evidence" value="ECO:0007669"/>
    <property type="project" value="UniProtKB-SubCell"/>
</dbReference>
<keyword evidence="8" id="KW-0472">Membrane</keyword>
<comment type="subcellular location">
    <subcellularLocation>
        <location evidence="2">Endomembrane system</location>
    </subcellularLocation>
    <subcellularLocation>
        <location evidence="1">Membrane</location>
        <topology evidence="1">Single-pass membrane protein</topology>
    </subcellularLocation>
</comment>
<dbReference type="InterPro" id="IPR001881">
    <property type="entry name" value="EGF-like_Ca-bd_dom"/>
</dbReference>
<proteinExistence type="predicted"/>
<dbReference type="InterPro" id="IPR002172">
    <property type="entry name" value="LDrepeatLR_classA_rpt"/>
</dbReference>
<dbReference type="InterPro" id="IPR000742">
    <property type="entry name" value="EGF"/>
</dbReference>
<comment type="caution">
    <text evidence="12">Lacks conserved residue(s) required for the propagation of feature annotation.</text>
</comment>
<reference evidence="15 16" key="2">
    <citation type="submission" date="2018-11" db="EMBL/GenBank/DDBJ databases">
        <authorList>
            <consortium name="Pathogen Informatics"/>
        </authorList>
    </citation>
    <scope>NUCLEOTIDE SEQUENCE [LARGE SCALE GENOMIC DNA]</scope>
</reference>
<evidence type="ECO:0000313" key="16">
    <source>
        <dbReference type="Proteomes" id="UP000050794"/>
    </source>
</evidence>
<dbReference type="SUPFAM" id="SSF63825">
    <property type="entry name" value="YWTD domain"/>
    <property type="match status" value="2"/>
</dbReference>
<dbReference type="SMART" id="SM00192">
    <property type="entry name" value="LDLa"/>
    <property type="match status" value="1"/>
</dbReference>
<reference evidence="17" key="1">
    <citation type="submission" date="2016-06" db="UniProtKB">
        <authorList>
            <consortium name="WormBaseParasite"/>
        </authorList>
    </citation>
    <scope>IDENTIFICATION</scope>
</reference>
<dbReference type="GO" id="GO:0006898">
    <property type="term" value="P:receptor-mediated endocytosis"/>
    <property type="evidence" value="ECO:0007669"/>
    <property type="project" value="TreeGrafter"/>
</dbReference>
<dbReference type="InterPro" id="IPR009030">
    <property type="entry name" value="Growth_fac_rcpt_cys_sf"/>
</dbReference>
<evidence type="ECO:0000256" key="10">
    <source>
        <dbReference type="ARBA" id="ARBA00023170"/>
    </source>
</evidence>
<keyword evidence="6" id="KW-0677">Repeat</keyword>
<dbReference type="SUPFAM" id="SSF57184">
    <property type="entry name" value="Growth factor receptor domain"/>
    <property type="match status" value="1"/>
</dbReference>
<dbReference type="GO" id="GO:0016324">
    <property type="term" value="C:apical plasma membrane"/>
    <property type="evidence" value="ECO:0007669"/>
    <property type="project" value="TreeGrafter"/>
</dbReference>
<dbReference type="Gene3D" id="2.10.25.10">
    <property type="entry name" value="Laminin"/>
    <property type="match status" value="1"/>
</dbReference>
<evidence type="ECO:0000256" key="9">
    <source>
        <dbReference type="ARBA" id="ARBA00023157"/>
    </source>
</evidence>
<sequence>MSQINHEKFAAPRACGDGHMRCLLTGNTTRVCPAGEHMCATGGQCVHLSKFCDGHRDCADGSDEHTRCRIPPPMGNVTCKYGGAVTLDGGLQCYCPLGQEPRGSECVDEDECKRVEFGGVPVCAQVCVNLIAKRAGDQRYRCACVPGFELVNETWCRVTKASSPSAHASVFLYGQRRIVHKKLDDLKGRAVDSIGVPELQALAVDYRKRRLCWVAARAVNTLDQVSCVTIDEEGKFITPISNIEPAFTVEGVKAMRFDWIGNNWYFVDNLYSSIFVCTSNFERCLTLHGGKIEKPSSIAVDSTAGYAFITDFGTESGGLWRMRLDGSELISLVDSRIIHPLGVVADPFSRTVYWADEYLEYLSSVDYDGRFKKREVATGSLVKSIVEMFHFERSLFAASSAESIMQFDVLSGLDQKPRLFSDSPVPHPCSVNNGDCDHFCLVAYETSWDSKLFRNITKGVAKCVCEEGYRSMDGSKCIAGTEKDGPTLIFGRTKPGSIAALSIPSIIADWPFPSNKEVPKQQNMSLVRAVGMLPIRKLKRLTAIAVDAHNQTIYFSDTRNFTIYKRHIYSDNMETLVDSGVSDCEGLAIDWTTGNLYLSDRGHRQIAVISVRRPSLMKGLTPTVTPTRALGQIFRKAWLCPDPETKKLCPTSLSKGACHRLLLGASKRPSSSTGYLLQRA</sequence>
<protein>
    <submittedName>
        <fullName evidence="17">Low-density lipoprotein receptor-related protein 1B</fullName>
    </submittedName>
</protein>
<dbReference type="InterPro" id="IPR051221">
    <property type="entry name" value="LDLR-related"/>
</dbReference>
<name>A0A183UK45_TOXCA</name>
<dbReference type="InterPro" id="IPR023415">
    <property type="entry name" value="LDLR_class-A_CS"/>
</dbReference>
<evidence type="ECO:0000256" key="6">
    <source>
        <dbReference type="ARBA" id="ARBA00022737"/>
    </source>
</evidence>
<evidence type="ECO:0000256" key="1">
    <source>
        <dbReference type="ARBA" id="ARBA00004167"/>
    </source>
</evidence>
<evidence type="ECO:0000256" key="3">
    <source>
        <dbReference type="ARBA" id="ARBA00022536"/>
    </source>
</evidence>
<evidence type="ECO:0000313" key="15">
    <source>
        <dbReference type="EMBL" id="VDM40186.1"/>
    </source>
</evidence>
<feature type="domain" description="EGF-like" evidence="14">
    <location>
        <begin position="428"/>
        <end position="478"/>
    </location>
</feature>
<dbReference type="EMBL" id="UYWY01020016">
    <property type="protein sequence ID" value="VDM40186.1"/>
    <property type="molecule type" value="Genomic_DNA"/>
</dbReference>
<dbReference type="InterPro" id="IPR036055">
    <property type="entry name" value="LDL_receptor-like_sf"/>
</dbReference>
<keyword evidence="9" id="KW-1015">Disulfide bond</keyword>
<keyword evidence="4" id="KW-0254">Endocytosis</keyword>
<evidence type="ECO:0000256" key="7">
    <source>
        <dbReference type="ARBA" id="ARBA00022989"/>
    </source>
</evidence>
<dbReference type="PANTHER" id="PTHR22722">
    <property type="entry name" value="LOW-DENSITY LIPOPROTEIN RECEPTOR-RELATED PROTEIN 2-RELATED"/>
    <property type="match status" value="1"/>
</dbReference>
<organism evidence="16 17">
    <name type="scientific">Toxocara canis</name>
    <name type="common">Canine roundworm</name>
    <dbReference type="NCBI Taxonomy" id="6265"/>
    <lineage>
        <taxon>Eukaryota</taxon>
        <taxon>Metazoa</taxon>
        <taxon>Ecdysozoa</taxon>
        <taxon>Nematoda</taxon>
        <taxon>Chromadorea</taxon>
        <taxon>Rhabditida</taxon>
        <taxon>Spirurina</taxon>
        <taxon>Ascaridomorpha</taxon>
        <taxon>Ascaridoidea</taxon>
        <taxon>Toxocaridae</taxon>
        <taxon>Toxocara</taxon>
    </lineage>
</organism>
<feature type="domain" description="EGF-like calcium-binding" evidence="13">
    <location>
        <begin position="108"/>
        <end position="157"/>
    </location>
</feature>
<dbReference type="Gene3D" id="2.120.10.30">
    <property type="entry name" value="TolB, C-terminal domain"/>
    <property type="match status" value="2"/>
</dbReference>
<dbReference type="GO" id="GO:0005509">
    <property type="term" value="F:calcium ion binding"/>
    <property type="evidence" value="ECO:0007669"/>
    <property type="project" value="InterPro"/>
</dbReference>
<evidence type="ECO:0000256" key="5">
    <source>
        <dbReference type="ARBA" id="ARBA00022692"/>
    </source>
</evidence>
<gene>
    <name evidence="15" type="ORF">TCNE_LOCUS8865</name>
</gene>
<dbReference type="SMART" id="SM00181">
    <property type="entry name" value="EGF"/>
    <property type="match status" value="2"/>
</dbReference>
<dbReference type="GO" id="GO:0043235">
    <property type="term" value="C:receptor complex"/>
    <property type="evidence" value="ECO:0007669"/>
    <property type="project" value="TreeGrafter"/>
</dbReference>
<dbReference type="PANTHER" id="PTHR22722:SF14">
    <property type="entry name" value="MEGALIN, ISOFORM A"/>
    <property type="match status" value="1"/>
</dbReference>
<dbReference type="InterPro" id="IPR000033">
    <property type="entry name" value="LDLR_classB_rpt"/>
</dbReference>
<evidence type="ECO:0000259" key="14">
    <source>
        <dbReference type="SMART" id="SM00181"/>
    </source>
</evidence>
<accession>A0A183UK45</accession>
<evidence type="ECO:0000256" key="4">
    <source>
        <dbReference type="ARBA" id="ARBA00022583"/>
    </source>
</evidence>
<keyword evidence="11" id="KW-0325">Glycoprotein</keyword>
<keyword evidence="10" id="KW-0675">Receptor</keyword>
<evidence type="ECO:0000256" key="11">
    <source>
        <dbReference type="ARBA" id="ARBA00023180"/>
    </source>
</evidence>
<dbReference type="WBParaSite" id="TCNE_0000886501-mRNA-1">
    <property type="protein sequence ID" value="TCNE_0000886501-mRNA-1"/>
    <property type="gene ID" value="TCNE_0000886501"/>
</dbReference>
<dbReference type="Pfam" id="PF00057">
    <property type="entry name" value="Ldl_recept_a"/>
    <property type="match status" value="1"/>
</dbReference>
<keyword evidence="7" id="KW-1133">Transmembrane helix</keyword>
<keyword evidence="5" id="KW-0812">Transmembrane</keyword>
<feature type="domain" description="EGF-like" evidence="14">
    <location>
        <begin position="111"/>
        <end position="157"/>
    </location>
</feature>
<evidence type="ECO:0000313" key="17">
    <source>
        <dbReference type="WBParaSite" id="TCNE_0000886501-mRNA-1"/>
    </source>
</evidence>
<dbReference type="SMART" id="SM00135">
    <property type="entry name" value="LY"/>
    <property type="match status" value="4"/>
</dbReference>
<evidence type="ECO:0000256" key="8">
    <source>
        <dbReference type="ARBA" id="ARBA00023136"/>
    </source>
</evidence>
<dbReference type="SUPFAM" id="SSF57424">
    <property type="entry name" value="LDL receptor-like module"/>
    <property type="match status" value="1"/>
</dbReference>
<evidence type="ECO:0000256" key="12">
    <source>
        <dbReference type="PROSITE-ProRule" id="PRU00124"/>
    </source>
</evidence>
<dbReference type="CDD" id="cd00112">
    <property type="entry name" value="LDLa"/>
    <property type="match status" value="1"/>
</dbReference>
<dbReference type="Gene3D" id="4.10.400.10">
    <property type="entry name" value="Low-density Lipoprotein Receptor"/>
    <property type="match status" value="1"/>
</dbReference>
<dbReference type="AlphaFoldDB" id="A0A183UK45"/>
<dbReference type="PROSITE" id="PS01209">
    <property type="entry name" value="LDLRA_1"/>
    <property type="match status" value="1"/>
</dbReference>
<dbReference type="PROSITE" id="PS50068">
    <property type="entry name" value="LDLRA_2"/>
    <property type="match status" value="1"/>
</dbReference>
<evidence type="ECO:0000256" key="2">
    <source>
        <dbReference type="ARBA" id="ARBA00004308"/>
    </source>
</evidence>
<keyword evidence="3" id="KW-0245">EGF-like domain</keyword>
<dbReference type="InterPro" id="IPR011042">
    <property type="entry name" value="6-blade_b-propeller_TolB-like"/>
</dbReference>